<dbReference type="VEuPathDB" id="FungiDB:PV09_03834"/>
<dbReference type="GeneID" id="27311807"/>
<accession>A0A0D2B1V7</accession>
<evidence type="ECO:0008006" key="3">
    <source>
        <dbReference type="Google" id="ProtNLM"/>
    </source>
</evidence>
<name>A0A0D2B1V7_9PEZI</name>
<dbReference type="RefSeq" id="XP_016215178.1">
    <property type="nucleotide sequence ID" value="XM_016357089.1"/>
</dbReference>
<dbReference type="InParanoid" id="A0A0D2B1V7"/>
<dbReference type="STRING" id="253628.A0A0D2B1V7"/>
<dbReference type="InterPro" id="IPR036388">
    <property type="entry name" value="WH-like_DNA-bd_sf"/>
</dbReference>
<dbReference type="PANTHER" id="PTHR43712:SF15">
    <property type="entry name" value="MONODICTYPHENONE CLUSTER TRANSCRIPTIONAL COACTIVATOR MDPA"/>
    <property type="match status" value="1"/>
</dbReference>
<evidence type="ECO:0000313" key="2">
    <source>
        <dbReference type="Proteomes" id="UP000053259"/>
    </source>
</evidence>
<dbReference type="SUPFAM" id="SSF46785">
    <property type="entry name" value="Winged helix' DNA-binding domain"/>
    <property type="match status" value="1"/>
</dbReference>
<dbReference type="InterPro" id="IPR029063">
    <property type="entry name" value="SAM-dependent_MTases_sf"/>
</dbReference>
<dbReference type="OrthoDB" id="2410195at2759"/>
<sequence>MDLAEQLEIEAQELNTLFSNLVSALRGSTVPTRPVLNPTTAFDLTFPAPQPASPSKQLATKIQEARQAVLAQIAKARSLLLEPADLLQQLAVHNQLIACLHWLADFLVLACIPSNETVPIKDVAQLLAVPESQLVRVIRMTATVGFLQEPQPGHVAHTALSRFFLSRNSNRDAAIFLAQYAAPAALEMASDSPGSPEKEQFLSFNGDSCDPPLRMRAQGSVRLQRQWRAYCEHVLERWDADDIAKVLSRLDWSNLPGNAQVVETCARSLELSSILSERHPNLHFVVQMDPSQSPGDERSESPSTMNGCLGVDVDGAPQAYHSSPRIVVESRIPGTPQPIPNAAVYILSMPPLSSRFSLSQPADASVCIRSWIVSELKAHLDILKAGNSTLIISTGPILPEPGTVDPEFEALTRLRDLSLYQLFMENEMETQELFDIVTSIKDDSGQLLVVNQLRSQRKILVALCVKYQHVNT</sequence>
<dbReference type="EMBL" id="KN847538">
    <property type="protein sequence ID" value="KIW05309.1"/>
    <property type="molecule type" value="Genomic_DNA"/>
</dbReference>
<evidence type="ECO:0000313" key="1">
    <source>
        <dbReference type="EMBL" id="KIW05309.1"/>
    </source>
</evidence>
<keyword evidence="2" id="KW-1185">Reference proteome</keyword>
<dbReference type="Gene3D" id="3.40.50.150">
    <property type="entry name" value="Vaccinia Virus protein VP39"/>
    <property type="match status" value="1"/>
</dbReference>
<gene>
    <name evidence="1" type="ORF">PV09_03834</name>
</gene>
<dbReference type="PANTHER" id="PTHR43712">
    <property type="entry name" value="PUTATIVE (AFU_ORTHOLOGUE AFUA_4G14580)-RELATED"/>
    <property type="match status" value="1"/>
</dbReference>
<dbReference type="AlphaFoldDB" id="A0A0D2B1V7"/>
<dbReference type="Proteomes" id="UP000053259">
    <property type="component" value="Unassembled WGS sequence"/>
</dbReference>
<organism evidence="1 2">
    <name type="scientific">Verruconis gallopava</name>
    <dbReference type="NCBI Taxonomy" id="253628"/>
    <lineage>
        <taxon>Eukaryota</taxon>
        <taxon>Fungi</taxon>
        <taxon>Dikarya</taxon>
        <taxon>Ascomycota</taxon>
        <taxon>Pezizomycotina</taxon>
        <taxon>Dothideomycetes</taxon>
        <taxon>Pleosporomycetidae</taxon>
        <taxon>Venturiales</taxon>
        <taxon>Sympoventuriaceae</taxon>
        <taxon>Verruconis</taxon>
    </lineage>
</organism>
<dbReference type="Gene3D" id="1.10.10.10">
    <property type="entry name" value="Winged helix-like DNA-binding domain superfamily/Winged helix DNA-binding domain"/>
    <property type="match status" value="1"/>
</dbReference>
<proteinExistence type="predicted"/>
<dbReference type="HOGENOM" id="CLU_005533_11_0_1"/>
<protein>
    <recommendedName>
        <fullName evidence="3">O-methyltransferase domain-containing protein</fullName>
    </recommendedName>
</protein>
<dbReference type="InterPro" id="IPR036390">
    <property type="entry name" value="WH_DNA-bd_sf"/>
</dbReference>
<reference evidence="1 2" key="1">
    <citation type="submission" date="2015-01" db="EMBL/GenBank/DDBJ databases">
        <title>The Genome Sequence of Ochroconis gallopava CBS43764.</title>
        <authorList>
            <consortium name="The Broad Institute Genomics Platform"/>
            <person name="Cuomo C."/>
            <person name="de Hoog S."/>
            <person name="Gorbushina A."/>
            <person name="Stielow B."/>
            <person name="Teixiera M."/>
            <person name="Abouelleil A."/>
            <person name="Chapman S.B."/>
            <person name="Priest M."/>
            <person name="Young S.K."/>
            <person name="Wortman J."/>
            <person name="Nusbaum C."/>
            <person name="Birren B."/>
        </authorList>
    </citation>
    <scope>NUCLEOTIDE SEQUENCE [LARGE SCALE GENOMIC DNA]</scope>
    <source>
        <strain evidence="1 2">CBS 43764</strain>
    </source>
</reference>